<comment type="caution">
    <text evidence="1">The sequence shown here is derived from an EMBL/GenBank/DDBJ whole genome shotgun (WGS) entry which is preliminary data.</text>
</comment>
<name>A0AAV7IPD6_COTGL</name>
<proteinExistence type="predicted"/>
<dbReference type="AlphaFoldDB" id="A0AAV7IPD6"/>
<organism evidence="1 2">
    <name type="scientific">Cotesia glomerata</name>
    <name type="common">Lepidopteran parasitic wasp</name>
    <name type="synonym">Apanteles glomeratus</name>
    <dbReference type="NCBI Taxonomy" id="32391"/>
    <lineage>
        <taxon>Eukaryota</taxon>
        <taxon>Metazoa</taxon>
        <taxon>Ecdysozoa</taxon>
        <taxon>Arthropoda</taxon>
        <taxon>Hexapoda</taxon>
        <taxon>Insecta</taxon>
        <taxon>Pterygota</taxon>
        <taxon>Neoptera</taxon>
        <taxon>Endopterygota</taxon>
        <taxon>Hymenoptera</taxon>
        <taxon>Apocrita</taxon>
        <taxon>Ichneumonoidea</taxon>
        <taxon>Braconidae</taxon>
        <taxon>Microgastrinae</taxon>
        <taxon>Cotesia</taxon>
    </lineage>
</organism>
<keyword evidence="2" id="KW-1185">Reference proteome</keyword>
<accession>A0AAV7IPD6</accession>
<dbReference type="EMBL" id="JAHXZJ010001119">
    <property type="protein sequence ID" value="KAH0553672.1"/>
    <property type="molecule type" value="Genomic_DNA"/>
</dbReference>
<sequence>MSWRCGDPEKPGVRVITRRILSLLLPVSWSHRKRDYSPLPPGLPFLPVPLLDHQLFFSKYSRSGYGPSSASAWPLASYPSREDQAFEGTAYPRQPRPLHRYLPPSSSGLAEHFYCGM</sequence>
<evidence type="ECO:0000313" key="2">
    <source>
        <dbReference type="Proteomes" id="UP000826195"/>
    </source>
</evidence>
<protein>
    <submittedName>
        <fullName evidence="1">Uncharacterized protein</fullName>
    </submittedName>
</protein>
<reference evidence="1 2" key="1">
    <citation type="journal article" date="2021" name="J. Hered.">
        <title>A chromosome-level genome assembly of the parasitoid wasp, Cotesia glomerata (Hymenoptera: Braconidae).</title>
        <authorList>
            <person name="Pinto B.J."/>
            <person name="Weis J.J."/>
            <person name="Gamble T."/>
            <person name="Ode P.J."/>
            <person name="Paul R."/>
            <person name="Zaspel J.M."/>
        </authorList>
    </citation>
    <scope>NUCLEOTIDE SEQUENCE [LARGE SCALE GENOMIC DNA]</scope>
    <source>
        <strain evidence="1">CgM1</strain>
    </source>
</reference>
<dbReference type="Proteomes" id="UP000826195">
    <property type="component" value="Unassembled WGS sequence"/>
</dbReference>
<evidence type="ECO:0000313" key="1">
    <source>
        <dbReference type="EMBL" id="KAH0553672.1"/>
    </source>
</evidence>
<gene>
    <name evidence="1" type="ORF">KQX54_003355</name>
</gene>